<dbReference type="InterPro" id="IPR020904">
    <property type="entry name" value="Sc_DH/Rdtase_CS"/>
</dbReference>
<reference evidence="4 5" key="1">
    <citation type="journal article" date="2011" name="J. Bacteriol.">
        <title>Genome sequence of strain IMCC3088, a proteorhodopsin-containing marine bacterium belonging to the OM60/NOR5 clade.</title>
        <authorList>
            <person name="Jang Y."/>
            <person name="Oh H.M."/>
            <person name="Kang I."/>
            <person name="Lee K."/>
            <person name="Yang S.J."/>
            <person name="Cho J.C."/>
        </authorList>
    </citation>
    <scope>NUCLEOTIDE SEQUENCE [LARGE SCALE GENOMIC DNA]</scope>
    <source>
        <strain evidence="4 5">IMCC3088</strain>
    </source>
</reference>
<comment type="similarity">
    <text evidence="1 3">Belongs to the short-chain dehydrogenases/reductases (SDR) family.</text>
</comment>
<accession>F3L224</accession>
<dbReference type="FunFam" id="3.40.50.720:FF:000173">
    <property type="entry name" value="3-oxoacyl-[acyl-carrier protein] reductase"/>
    <property type="match status" value="1"/>
</dbReference>
<keyword evidence="5" id="KW-1185">Reference proteome</keyword>
<dbReference type="PROSITE" id="PS00061">
    <property type="entry name" value="ADH_SHORT"/>
    <property type="match status" value="1"/>
</dbReference>
<dbReference type="EMBL" id="AEIG01000040">
    <property type="protein sequence ID" value="EGG29619.1"/>
    <property type="molecule type" value="Genomic_DNA"/>
</dbReference>
<dbReference type="Proteomes" id="UP000005615">
    <property type="component" value="Unassembled WGS sequence"/>
</dbReference>
<evidence type="ECO:0000313" key="4">
    <source>
        <dbReference type="EMBL" id="EGG29619.1"/>
    </source>
</evidence>
<dbReference type="AlphaFoldDB" id="F3L224"/>
<dbReference type="Gene3D" id="3.40.50.720">
    <property type="entry name" value="NAD(P)-binding Rossmann-like Domain"/>
    <property type="match status" value="1"/>
</dbReference>
<evidence type="ECO:0000256" key="3">
    <source>
        <dbReference type="RuleBase" id="RU000363"/>
    </source>
</evidence>
<dbReference type="GO" id="GO:0006633">
    <property type="term" value="P:fatty acid biosynthetic process"/>
    <property type="evidence" value="ECO:0007669"/>
    <property type="project" value="TreeGrafter"/>
</dbReference>
<dbReference type="Pfam" id="PF00106">
    <property type="entry name" value="adh_short"/>
    <property type="match status" value="1"/>
</dbReference>
<dbReference type="PANTHER" id="PTHR42760">
    <property type="entry name" value="SHORT-CHAIN DEHYDROGENASES/REDUCTASES FAMILY MEMBER"/>
    <property type="match status" value="1"/>
</dbReference>
<dbReference type="STRING" id="2518989.IMCC3088_1591"/>
<dbReference type="PRINTS" id="PR00080">
    <property type="entry name" value="SDRFAMILY"/>
</dbReference>
<sequence length="274" mass="28756">MSRLERKIAIVTGAGQGIGRAIATTLSQHGATVVAVDLHLASVQETLKGFVTAGLALTCDVGNSTEVASIVTEVTERYGHIDILVNNAGIGMAPNDGSDIFQQRMAQRAAQFAAGERPTVYADHTIDMQDDGWLAVMNVNINGTFYFCREVLKVMSAQNRTGSIVNISSTSALNGEGGAHYCASKAAILGLTKALAQELGARGIRVNAVAPGPTDTPAMASISQEWRTQIAQAVLLNRLAEPSEIANAVLYLASDESSYVTGHTLCANGGMHLL</sequence>
<dbReference type="eggNOG" id="COG1028">
    <property type="taxonomic scope" value="Bacteria"/>
</dbReference>
<protein>
    <submittedName>
        <fullName evidence="4">Short-chain dehydrogenase/reductase SDR</fullName>
    </submittedName>
</protein>
<comment type="caution">
    <text evidence="4">The sequence shown here is derived from an EMBL/GenBank/DDBJ whole genome shotgun (WGS) entry which is preliminary data.</text>
</comment>
<evidence type="ECO:0000256" key="2">
    <source>
        <dbReference type="ARBA" id="ARBA00023002"/>
    </source>
</evidence>
<gene>
    <name evidence="4" type="ORF">IMCC3088_1591</name>
</gene>
<dbReference type="InterPro" id="IPR036291">
    <property type="entry name" value="NAD(P)-bd_dom_sf"/>
</dbReference>
<evidence type="ECO:0000256" key="1">
    <source>
        <dbReference type="ARBA" id="ARBA00006484"/>
    </source>
</evidence>
<keyword evidence="2" id="KW-0560">Oxidoreductase</keyword>
<dbReference type="PRINTS" id="PR00081">
    <property type="entry name" value="GDHRDH"/>
</dbReference>
<dbReference type="SUPFAM" id="SSF51735">
    <property type="entry name" value="NAD(P)-binding Rossmann-fold domains"/>
    <property type="match status" value="1"/>
</dbReference>
<name>F3L224_9GAMM</name>
<dbReference type="RefSeq" id="WP_009575821.1">
    <property type="nucleotide sequence ID" value="NZ_AEIG01000040.1"/>
</dbReference>
<evidence type="ECO:0000313" key="5">
    <source>
        <dbReference type="Proteomes" id="UP000005615"/>
    </source>
</evidence>
<dbReference type="GO" id="GO:0016616">
    <property type="term" value="F:oxidoreductase activity, acting on the CH-OH group of donors, NAD or NADP as acceptor"/>
    <property type="evidence" value="ECO:0007669"/>
    <property type="project" value="TreeGrafter"/>
</dbReference>
<dbReference type="OrthoDB" id="5725272at2"/>
<dbReference type="PANTHER" id="PTHR42760:SF133">
    <property type="entry name" value="3-OXOACYL-[ACYL-CARRIER-PROTEIN] REDUCTASE"/>
    <property type="match status" value="1"/>
</dbReference>
<dbReference type="GO" id="GO:0048038">
    <property type="term" value="F:quinone binding"/>
    <property type="evidence" value="ECO:0007669"/>
    <property type="project" value="TreeGrafter"/>
</dbReference>
<dbReference type="InterPro" id="IPR002347">
    <property type="entry name" value="SDR_fam"/>
</dbReference>
<proteinExistence type="inferred from homology"/>
<organism evidence="4 5">
    <name type="scientific">Aequoribacter fuscus</name>
    <dbReference type="NCBI Taxonomy" id="2518989"/>
    <lineage>
        <taxon>Bacteria</taxon>
        <taxon>Pseudomonadati</taxon>
        <taxon>Pseudomonadota</taxon>
        <taxon>Gammaproteobacteria</taxon>
        <taxon>Cellvibrionales</taxon>
        <taxon>Halieaceae</taxon>
        <taxon>Aequoribacter</taxon>
    </lineage>
</organism>
<dbReference type="Pfam" id="PF13561">
    <property type="entry name" value="adh_short_C2"/>
    <property type="match status" value="1"/>
</dbReference>